<sequence length="107" mass="11513">MNGPNAGFRFIGAGAASPFATKTDPVCTYGGLVFAYKESLARMWRPLVSGNGGLICVPEAFGNGTHSQLDHGGKVVINVWSTMPIGKLFYNILIELIYLFKKNPCST</sequence>
<name>A0A9D4E978_DREPO</name>
<dbReference type="EMBL" id="JAIWYP010000009">
    <property type="protein sequence ID" value="KAH3775108.1"/>
    <property type="molecule type" value="Genomic_DNA"/>
</dbReference>
<organism evidence="1 2">
    <name type="scientific">Dreissena polymorpha</name>
    <name type="common">Zebra mussel</name>
    <name type="synonym">Mytilus polymorpha</name>
    <dbReference type="NCBI Taxonomy" id="45954"/>
    <lineage>
        <taxon>Eukaryota</taxon>
        <taxon>Metazoa</taxon>
        <taxon>Spiralia</taxon>
        <taxon>Lophotrochozoa</taxon>
        <taxon>Mollusca</taxon>
        <taxon>Bivalvia</taxon>
        <taxon>Autobranchia</taxon>
        <taxon>Heteroconchia</taxon>
        <taxon>Euheterodonta</taxon>
        <taxon>Imparidentia</taxon>
        <taxon>Neoheterodontei</taxon>
        <taxon>Myida</taxon>
        <taxon>Dreissenoidea</taxon>
        <taxon>Dreissenidae</taxon>
        <taxon>Dreissena</taxon>
    </lineage>
</organism>
<gene>
    <name evidence="1" type="ORF">DPMN_176505</name>
</gene>
<reference evidence="1" key="1">
    <citation type="journal article" date="2019" name="bioRxiv">
        <title>The Genome of the Zebra Mussel, Dreissena polymorpha: A Resource for Invasive Species Research.</title>
        <authorList>
            <person name="McCartney M.A."/>
            <person name="Auch B."/>
            <person name="Kono T."/>
            <person name="Mallez S."/>
            <person name="Zhang Y."/>
            <person name="Obille A."/>
            <person name="Becker A."/>
            <person name="Abrahante J.E."/>
            <person name="Garbe J."/>
            <person name="Badalamenti J.P."/>
            <person name="Herman A."/>
            <person name="Mangelson H."/>
            <person name="Liachko I."/>
            <person name="Sullivan S."/>
            <person name="Sone E.D."/>
            <person name="Koren S."/>
            <person name="Silverstein K.A.T."/>
            <person name="Beckman K.B."/>
            <person name="Gohl D.M."/>
        </authorList>
    </citation>
    <scope>NUCLEOTIDE SEQUENCE</scope>
    <source>
        <strain evidence="1">Duluth1</strain>
        <tissue evidence="1">Whole animal</tissue>
    </source>
</reference>
<reference evidence="1" key="2">
    <citation type="submission" date="2020-11" db="EMBL/GenBank/DDBJ databases">
        <authorList>
            <person name="McCartney M.A."/>
            <person name="Auch B."/>
            <person name="Kono T."/>
            <person name="Mallez S."/>
            <person name="Becker A."/>
            <person name="Gohl D.M."/>
            <person name="Silverstein K.A.T."/>
            <person name="Koren S."/>
            <person name="Bechman K.B."/>
            <person name="Herman A."/>
            <person name="Abrahante J.E."/>
            <person name="Garbe J."/>
        </authorList>
    </citation>
    <scope>NUCLEOTIDE SEQUENCE</scope>
    <source>
        <strain evidence="1">Duluth1</strain>
        <tissue evidence="1">Whole animal</tissue>
    </source>
</reference>
<keyword evidence="2" id="KW-1185">Reference proteome</keyword>
<comment type="caution">
    <text evidence="1">The sequence shown here is derived from an EMBL/GenBank/DDBJ whole genome shotgun (WGS) entry which is preliminary data.</text>
</comment>
<protein>
    <submittedName>
        <fullName evidence="1">Uncharacterized protein</fullName>
    </submittedName>
</protein>
<accession>A0A9D4E978</accession>
<dbReference type="Proteomes" id="UP000828390">
    <property type="component" value="Unassembled WGS sequence"/>
</dbReference>
<evidence type="ECO:0000313" key="1">
    <source>
        <dbReference type="EMBL" id="KAH3775108.1"/>
    </source>
</evidence>
<evidence type="ECO:0000313" key="2">
    <source>
        <dbReference type="Proteomes" id="UP000828390"/>
    </source>
</evidence>
<proteinExistence type="predicted"/>
<dbReference type="AlphaFoldDB" id="A0A9D4E978"/>